<organism evidence="6 7">
    <name type="scientific">Paenibacillus aceris</name>
    <dbReference type="NCBI Taxonomy" id="869555"/>
    <lineage>
        <taxon>Bacteria</taxon>
        <taxon>Bacillati</taxon>
        <taxon>Bacillota</taxon>
        <taxon>Bacilli</taxon>
        <taxon>Bacillales</taxon>
        <taxon>Paenibacillaceae</taxon>
        <taxon>Paenibacillus</taxon>
    </lineage>
</organism>
<keyword evidence="3" id="KW-0378">Hydrolase</keyword>
<accession>A0ABS4IAZ7</accession>
<dbReference type="EMBL" id="JAGGKV010000036">
    <property type="protein sequence ID" value="MBP1967551.1"/>
    <property type="molecule type" value="Genomic_DNA"/>
</dbReference>
<comment type="cofactor">
    <cofactor evidence="1">
        <name>Zn(2+)</name>
        <dbReference type="ChEBI" id="CHEBI:29105"/>
    </cofactor>
</comment>
<evidence type="ECO:0000256" key="1">
    <source>
        <dbReference type="ARBA" id="ARBA00001947"/>
    </source>
</evidence>
<evidence type="ECO:0000256" key="4">
    <source>
        <dbReference type="ARBA" id="ARBA00022833"/>
    </source>
</evidence>
<evidence type="ECO:0000256" key="2">
    <source>
        <dbReference type="ARBA" id="ARBA00022723"/>
    </source>
</evidence>
<evidence type="ECO:0000259" key="5">
    <source>
        <dbReference type="Pfam" id="PF24827"/>
    </source>
</evidence>
<dbReference type="PANTHER" id="PTHR37326:SF1">
    <property type="entry name" value="BLL3975 PROTEIN"/>
    <property type="match status" value="1"/>
</dbReference>
<name>A0ABS4IAZ7_9BACL</name>
<feature type="domain" description="Succinylglutamate desuccinylase/Aspartoacylase catalytic" evidence="5">
    <location>
        <begin position="27"/>
        <end position="159"/>
    </location>
</feature>
<dbReference type="Pfam" id="PF24827">
    <property type="entry name" value="AstE_AspA_cat"/>
    <property type="match status" value="1"/>
</dbReference>
<dbReference type="RefSeq" id="WP_167063005.1">
    <property type="nucleotide sequence ID" value="NZ_JAAOZR010000027.1"/>
</dbReference>
<gene>
    <name evidence="6" type="ORF">J2Z65_006823</name>
</gene>
<protein>
    <submittedName>
        <fullName evidence="6">Deacylase</fullName>
    </submittedName>
</protein>
<proteinExistence type="predicted"/>
<dbReference type="Proteomes" id="UP001519344">
    <property type="component" value="Unassembled WGS sequence"/>
</dbReference>
<comment type="caution">
    <text evidence="6">The sequence shown here is derived from an EMBL/GenBank/DDBJ whole genome shotgun (WGS) entry which is preliminary data.</text>
</comment>
<evidence type="ECO:0000313" key="7">
    <source>
        <dbReference type="Proteomes" id="UP001519344"/>
    </source>
</evidence>
<dbReference type="PANTHER" id="PTHR37326">
    <property type="entry name" value="BLL3975 PROTEIN"/>
    <property type="match status" value="1"/>
</dbReference>
<keyword evidence="2" id="KW-0479">Metal-binding</keyword>
<dbReference type="SUPFAM" id="SSF53187">
    <property type="entry name" value="Zn-dependent exopeptidases"/>
    <property type="match status" value="1"/>
</dbReference>
<sequence length="238" mass="27079">MKIKKRLLAEATRFKTPYYVINGNLKGKKVMITAGVHGKEIASILAAKRLVSLLKKNKLRIENGTLIIVPIVNRRAFKRRIRGIPDLNRTFPRKWKNKERHPLSASLFRLAKQYKPSWYVDLHEANGLSKINPKVLGQTLIVNPKSKAIPAIKRIAAHLNHSIDQNSRHFTVRMRNLPGSGRHAAYHLLKAKAVTVETCWSLPMSTRVNFQLNILDRILDEANLIKRGSIVKAAKIIK</sequence>
<reference evidence="6 7" key="1">
    <citation type="submission" date="2021-03" db="EMBL/GenBank/DDBJ databases">
        <title>Genomic Encyclopedia of Type Strains, Phase IV (KMG-IV): sequencing the most valuable type-strain genomes for metagenomic binning, comparative biology and taxonomic classification.</title>
        <authorList>
            <person name="Goeker M."/>
        </authorList>
    </citation>
    <scope>NUCLEOTIDE SEQUENCE [LARGE SCALE GENOMIC DNA]</scope>
    <source>
        <strain evidence="6 7">DSM 24950</strain>
    </source>
</reference>
<dbReference type="Gene3D" id="3.40.630.10">
    <property type="entry name" value="Zn peptidases"/>
    <property type="match status" value="1"/>
</dbReference>
<dbReference type="InterPro" id="IPR053138">
    <property type="entry name" value="N-alpha-Ac-DABA_deacetylase"/>
</dbReference>
<evidence type="ECO:0000256" key="3">
    <source>
        <dbReference type="ARBA" id="ARBA00022801"/>
    </source>
</evidence>
<dbReference type="InterPro" id="IPR055438">
    <property type="entry name" value="AstE_AspA_cat"/>
</dbReference>
<keyword evidence="4" id="KW-0862">Zinc</keyword>
<keyword evidence="7" id="KW-1185">Reference proteome</keyword>
<evidence type="ECO:0000313" key="6">
    <source>
        <dbReference type="EMBL" id="MBP1967551.1"/>
    </source>
</evidence>